<dbReference type="EC" id="2.1.1.100" evidence="5"/>
<evidence type="ECO:0000313" key="6">
    <source>
        <dbReference type="EMBL" id="VWO94583.1"/>
    </source>
</evidence>
<evidence type="ECO:0000256" key="1">
    <source>
        <dbReference type="ARBA" id="ARBA00004141"/>
    </source>
</evidence>
<organism evidence="6">
    <name type="scientific">Ganoderma boninense</name>
    <dbReference type="NCBI Taxonomy" id="34458"/>
    <lineage>
        <taxon>Eukaryota</taxon>
        <taxon>Fungi</taxon>
        <taxon>Dikarya</taxon>
        <taxon>Basidiomycota</taxon>
        <taxon>Agaricomycotina</taxon>
        <taxon>Agaricomycetes</taxon>
        <taxon>Polyporales</taxon>
        <taxon>Polyporaceae</taxon>
        <taxon>Ganoderma</taxon>
    </lineage>
</organism>
<evidence type="ECO:0000256" key="2">
    <source>
        <dbReference type="ARBA" id="ARBA00022692"/>
    </source>
</evidence>
<evidence type="ECO:0000256" key="4">
    <source>
        <dbReference type="ARBA" id="ARBA00023136"/>
    </source>
</evidence>
<comment type="caution">
    <text evidence="5">Lacks conserved residue(s) required for the propagation of feature annotation.</text>
</comment>
<keyword evidence="5" id="KW-0808">Transferase</keyword>
<keyword evidence="5" id="KW-0949">S-adenosyl-L-methionine</keyword>
<evidence type="ECO:0000256" key="3">
    <source>
        <dbReference type="ARBA" id="ARBA00022989"/>
    </source>
</evidence>
<keyword evidence="5" id="KW-0489">Methyltransferase</keyword>
<dbReference type="Gene3D" id="1.20.120.1630">
    <property type="match status" value="1"/>
</dbReference>
<dbReference type="InterPro" id="IPR007269">
    <property type="entry name" value="ICMT_MeTrfase"/>
</dbReference>
<proteinExistence type="inferred from homology"/>
<keyword evidence="4 5" id="KW-0472">Membrane</keyword>
<gene>
    <name evidence="6" type="primary">Q9P8L8</name>
</gene>
<sequence length="237" mass="26194">MSLLHIVKAVLLLFSGLAFITVIAPPRQAPEGKRPVYKGQAFELVVRHLARLACFGVGLVVLSHSLLLLSRSPGLGRGPLDTWLCPRPTAPLDTLAGFPPRFLAGIAVGTLGCLLRAAAYWAMGSLFTFEVVIKDDHTLVTTGPYSYVRHPSYTGAVLILLGTHLIHFGATGYMTHCKHGNPLVLALDYMWRTGTVFAVFSLGRRCSVEDGLLRERFGKIWEEYRVDVPYRLLPYIY</sequence>
<keyword evidence="5" id="KW-0256">Endoplasmic reticulum</keyword>
<dbReference type="PANTHER" id="PTHR12714">
    <property type="entry name" value="PROTEIN-S ISOPRENYLCYSTEINE O-METHYLTRANSFERASE"/>
    <property type="match status" value="1"/>
</dbReference>
<name>A0A5K1JSQ0_9APHY</name>
<comment type="similarity">
    <text evidence="5">Belongs to the class VI-like SAM-binding methyltransferase superfamily. Isoprenylcysteine carboxyl methyltransferase family.</text>
</comment>
<protein>
    <recommendedName>
        <fullName evidence="5">Protein-S-isoprenylcysteine O-methyltransferase</fullName>
        <ecNumber evidence="5">2.1.1.100</ecNumber>
    </recommendedName>
</protein>
<dbReference type="PANTHER" id="PTHR12714:SF9">
    <property type="entry name" value="PROTEIN-S-ISOPRENYLCYSTEINE O-METHYLTRANSFERASE"/>
    <property type="match status" value="1"/>
</dbReference>
<reference evidence="6" key="1">
    <citation type="submission" date="2019-10" db="EMBL/GenBank/DDBJ databases">
        <authorList>
            <person name="Nor Muhammad N."/>
        </authorList>
    </citation>
    <scope>NUCLEOTIDE SEQUENCE</scope>
</reference>
<accession>A0A5K1JSQ0</accession>
<feature type="transmembrane region" description="Helical" evidence="5">
    <location>
        <begin position="102"/>
        <end position="123"/>
    </location>
</feature>
<dbReference type="Pfam" id="PF04140">
    <property type="entry name" value="ICMT"/>
    <property type="match status" value="1"/>
</dbReference>
<dbReference type="GO" id="GO:0005789">
    <property type="term" value="C:endoplasmic reticulum membrane"/>
    <property type="evidence" value="ECO:0007669"/>
    <property type="project" value="UniProtKB-SubCell"/>
</dbReference>
<dbReference type="AlphaFoldDB" id="A0A5K1JSQ0"/>
<dbReference type="EMBL" id="LR724072">
    <property type="protein sequence ID" value="VWO94583.1"/>
    <property type="molecule type" value="Genomic_DNA"/>
</dbReference>
<comment type="subcellular location">
    <subcellularLocation>
        <location evidence="5">Endoplasmic reticulum membrane</location>
        <topology evidence="5">Multi-pass membrane protein</topology>
    </subcellularLocation>
    <subcellularLocation>
        <location evidence="1">Membrane</location>
        <topology evidence="1">Multi-pass membrane protein</topology>
    </subcellularLocation>
</comment>
<dbReference type="GO" id="GO:0004671">
    <property type="term" value="F:protein C-terminal S-isoprenylcysteine carboxyl O-methyltransferase activity"/>
    <property type="evidence" value="ECO:0007669"/>
    <property type="project" value="UniProtKB-EC"/>
</dbReference>
<feature type="transmembrane region" description="Helical" evidence="5">
    <location>
        <begin position="45"/>
        <end position="69"/>
    </location>
</feature>
<comment type="catalytic activity">
    <reaction evidence="5">
        <text>[protein]-C-terminal S-[(2E,6E)-farnesyl]-L-cysteine + S-adenosyl-L-methionine = [protein]-C-terminal S-[(2E,6E)-farnesyl]-L-cysteine methyl ester + S-adenosyl-L-homocysteine</text>
        <dbReference type="Rhea" id="RHEA:21672"/>
        <dbReference type="Rhea" id="RHEA-COMP:12125"/>
        <dbReference type="Rhea" id="RHEA-COMP:12126"/>
        <dbReference type="ChEBI" id="CHEBI:57856"/>
        <dbReference type="ChEBI" id="CHEBI:59789"/>
        <dbReference type="ChEBI" id="CHEBI:90510"/>
        <dbReference type="ChEBI" id="CHEBI:90511"/>
        <dbReference type="EC" id="2.1.1.100"/>
    </reaction>
</comment>
<feature type="transmembrane region" description="Helical" evidence="5">
    <location>
        <begin position="6"/>
        <end position="24"/>
    </location>
</feature>
<keyword evidence="3 5" id="KW-1133">Transmembrane helix</keyword>
<dbReference type="GO" id="GO:0032259">
    <property type="term" value="P:methylation"/>
    <property type="evidence" value="ECO:0007669"/>
    <property type="project" value="UniProtKB-KW"/>
</dbReference>
<evidence type="ECO:0000256" key="5">
    <source>
        <dbReference type="RuleBase" id="RU362022"/>
    </source>
</evidence>
<keyword evidence="2 5" id="KW-0812">Transmembrane</keyword>